<proteinExistence type="predicted"/>
<dbReference type="InterPro" id="IPR029068">
    <property type="entry name" value="Glyas_Bleomycin-R_OHBP_Dase"/>
</dbReference>
<dbReference type="PROSITE" id="PS51819">
    <property type="entry name" value="VOC"/>
    <property type="match status" value="1"/>
</dbReference>
<dbReference type="Pfam" id="PF00903">
    <property type="entry name" value="Glyoxalase"/>
    <property type="match status" value="1"/>
</dbReference>
<keyword evidence="3" id="KW-1185">Reference proteome</keyword>
<dbReference type="SUPFAM" id="SSF54593">
    <property type="entry name" value="Glyoxalase/Bleomycin resistance protein/Dihydroxybiphenyl dioxygenase"/>
    <property type="match status" value="1"/>
</dbReference>
<reference evidence="2 3" key="1">
    <citation type="submission" date="2016-06" db="EMBL/GenBank/DDBJ databases">
        <authorList>
            <person name="Kjaerup R.B."/>
            <person name="Dalgaard T.S."/>
            <person name="Juul-Madsen H.R."/>
        </authorList>
    </citation>
    <scope>NUCLEOTIDE SEQUENCE [LARGE SCALE GENOMIC DNA]</scope>
    <source>
        <strain evidence="2 3">DSM 43904</strain>
    </source>
</reference>
<keyword evidence="2" id="KW-0223">Dioxygenase</keyword>
<dbReference type="InterPro" id="IPR037523">
    <property type="entry name" value="VOC_core"/>
</dbReference>
<organism evidence="2 3">
    <name type="scientific">Micromonospora echinaurantiaca</name>
    <dbReference type="NCBI Taxonomy" id="47857"/>
    <lineage>
        <taxon>Bacteria</taxon>
        <taxon>Bacillati</taxon>
        <taxon>Actinomycetota</taxon>
        <taxon>Actinomycetes</taxon>
        <taxon>Micromonosporales</taxon>
        <taxon>Micromonosporaceae</taxon>
        <taxon>Micromonospora</taxon>
    </lineage>
</organism>
<evidence type="ECO:0000313" key="3">
    <source>
        <dbReference type="Proteomes" id="UP000198217"/>
    </source>
</evidence>
<dbReference type="Proteomes" id="UP000198217">
    <property type="component" value="Chromosome I"/>
</dbReference>
<dbReference type="GO" id="GO:0051213">
    <property type="term" value="F:dioxygenase activity"/>
    <property type="evidence" value="ECO:0007669"/>
    <property type="project" value="UniProtKB-KW"/>
</dbReference>
<sequence>MAITHVQLVSVPVSDQDRARDFYVDTLGFDLQGDNPMGPDRRWVQVAPKGGATALTLVTWFPTMPPGSLKGLVLETDDLDADVATLAARGVRFADGGIQQAPWGRFVTFDDPDGNGIVLQATAGG</sequence>
<gene>
    <name evidence="2" type="ORF">GA0070609_1342</name>
</gene>
<dbReference type="EMBL" id="LT607750">
    <property type="protein sequence ID" value="SCG43633.1"/>
    <property type="molecule type" value="Genomic_DNA"/>
</dbReference>
<dbReference type="RefSeq" id="WP_088992987.1">
    <property type="nucleotide sequence ID" value="NZ_LT607750.1"/>
</dbReference>
<evidence type="ECO:0000259" key="1">
    <source>
        <dbReference type="PROSITE" id="PS51819"/>
    </source>
</evidence>
<keyword evidence="2" id="KW-0560">Oxidoreductase</keyword>
<dbReference type="PANTHER" id="PTHR36437:SF2">
    <property type="entry name" value="GLYOXALASE_BLEOMYCIN RESISTANCE PROTEIN_DIOXYGENASE"/>
    <property type="match status" value="1"/>
</dbReference>
<dbReference type="PANTHER" id="PTHR36437">
    <property type="entry name" value="GLYOXALASE/BLEOMYCIN RESISTANCE PROTEIN/DIOXYGENASE"/>
    <property type="match status" value="1"/>
</dbReference>
<protein>
    <submittedName>
        <fullName evidence="2">Catechol 2,3-dioxygenase</fullName>
    </submittedName>
</protein>
<dbReference type="AlphaFoldDB" id="A0A1C5HCH7"/>
<dbReference type="InterPro" id="IPR004360">
    <property type="entry name" value="Glyas_Fos-R_dOase_dom"/>
</dbReference>
<accession>A0A1C5HCH7</accession>
<name>A0A1C5HCH7_9ACTN</name>
<dbReference type="Gene3D" id="3.10.180.10">
    <property type="entry name" value="2,3-Dihydroxybiphenyl 1,2-Dioxygenase, domain 1"/>
    <property type="match status" value="1"/>
</dbReference>
<feature type="domain" description="VOC" evidence="1">
    <location>
        <begin position="2"/>
        <end position="122"/>
    </location>
</feature>
<evidence type="ECO:0000313" key="2">
    <source>
        <dbReference type="EMBL" id="SCG43633.1"/>
    </source>
</evidence>